<dbReference type="GO" id="GO:0005886">
    <property type="term" value="C:plasma membrane"/>
    <property type="evidence" value="ECO:0007669"/>
    <property type="project" value="UniProtKB-SubCell"/>
</dbReference>
<dbReference type="PROSITE" id="PS50928">
    <property type="entry name" value="ABC_TM1"/>
    <property type="match status" value="1"/>
</dbReference>
<protein>
    <submittedName>
        <fullName evidence="9">Multiple sugar transport system permease protein</fullName>
    </submittedName>
</protein>
<keyword evidence="6 7" id="KW-0472">Membrane</keyword>
<feature type="transmembrane region" description="Helical" evidence="7">
    <location>
        <begin position="20"/>
        <end position="47"/>
    </location>
</feature>
<dbReference type="Gene3D" id="1.10.3720.10">
    <property type="entry name" value="MetI-like"/>
    <property type="match status" value="1"/>
</dbReference>
<keyword evidence="5 7" id="KW-1133">Transmembrane helix</keyword>
<feature type="domain" description="ABC transmembrane type-1" evidence="8">
    <location>
        <begin position="88"/>
        <end position="301"/>
    </location>
</feature>
<proteinExistence type="inferred from homology"/>
<comment type="subcellular location">
    <subcellularLocation>
        <location evidence="1 7">Cell membrane</location>
        <topology evidence="1 7">Multi-pass membrane protein</topology>
    </subcellularLocation>
</comment>
<organism evidence="9 10">
    <name type="scientific">Microbacterium natoriense</name>
    <dbReference type="NCBI Taxonomy" id="284570"/>
    <lineage>
        <taxon>Bacteria</taxon>
        <taxon>Bacillati</taxon>
        <taxon>Actinomycetota</taxon>
        <taxon>Actinomycetes</taxon>
        <taxon>Micrococcales</taxon>
        <taxon>Microbacteriaceae</taxon>
        <taxon>Microbacterium</taxon>
    </lineage>
</organism>
<comment type="caution">
    <text evidence="9">The sequence shown here is derived from an EMBL/GenBank/DDBJ whole genome shotgun (WGS) entry which is preliminary data.</text>
</comment>
<evidence type="ECO:0000256" key="6">
    <source>
        <dbReference type="ARBA" id="ARBA00023136"/>
    </source>
</evidence>
<dbReference type="InterPro" id="IPR051393">
    <property type="entry name" value="ABC_transporter_permease"/>
</dbReference>
<dbReference type="EMBL" id="JAUSXV010000001">
    <property type="protein sequence ID" value="MDQ0646524.1"/>
    <property type="molecule type" value="Genomic_DNA"/>
</dbReference>
<comment type="similarity">
    <text evidence="7">Belongs to the binding-protein-dependent transport system permease family.</text>
</comment>
<dbReference type="Proteomes" id="UP001244427">
    <property type="component" value="Unassembled WGS sequence"/>
</dbReference>
<feature type="transmembrane region" description="Helical" evidence="7">
    <location>
        <begin position="229"/>
        <end position="248"/>
    </location>
</feature>
<keyword evidence="3" id="KW-1003">Cell membrane</keyword>
<feature type="transmembrane region" description="Helical" evidence="7">
    <location>
        <begin position="125"/>
        <end position="146"/>
    </location>
</feature>
<evidence type="ECO:0000313" key="9">
    <source>
        <dbReference type="EMBL" id="MDQ0646524.1"/>
    </source>
</evidence>
<feature type="transmembrane region" description="Helical" evidence="7">
    <location>
        <begin position="92"/>
        <end position="113"/>
    </location>
</feature>
<keyword evidence="4 7" id="KW-0812">Transmembrane</keyword>
<sequence>MTEVPTAAQRRRTRPLGSRVASWVRGGGITTFLFFVPLLFTFGYFAWWPILRSLVMALQKTNLVTEPTWVGLNNFERVLADPLLGTAVLNTIWFATLALLIGFPVPILLATFMAELRRTRQVASVLVYLPVIIPPVVSVLLWKQFYDPSPDGLFNAIFGIFGAGPLPWLQNGDSAMPSIVLQATWAGFGQSTIIYLAALMSIQSELYEAAEMDGAKVLRRFWHITLPQMRSIMLLMLLLQIIGTMQVFTEPFVMTGGGPVNRTTTVLMLIYNYAFLQGDYGKATALSLLLAVVLTAVSAIYLRLTRSWSKS</sequence>
<dbReference type="GO" id="GO:0055085">
    <property type="term" value="P:transmembrane transport"/>
    <property type="evidence" value="ECO:0007669"/>
    <property type="project" value="InterPro"/>
</dbReference>
<dbReference type="Pfam" id="PF00528">
    <property type="entry name" value="BPD_transp_1"/>
    <property type="match status" value="1"/>
</dbReference>
<keyword evidence="9" id="KW-0762">Sugar transport</keyword>
<dbReference type="AlphaFoldDB" id="A0AAW8EUI4"/>
<keyword evidence="2 7" id="KW-0813">Transport</keyword>
<evidence type="ECO:0000256" key="3">
    <source>
        <dbReference type="ARBA" id="ARBA00022475"/>
    </source>
</evidence>
<evidence type="ECO:0000256" key="1">
    <source>
        <dbReference type="ARBA" id="ARBA00004651"/>
    </source>
</evidence>
<feature type="transmembrane region" description="Helical" evidence="7">
    <location>
        <begin position="283"/>
        <end position="302"/>
    </location>
</feature>
<dbReference type="InterPro" id="IPR035906">
    <property type="entry name" value="MetI-like_sf"/>
</dbReference>
<dbReference type="InterPro" id="IPR000515">
    <property type="entry name" value="MetI-like"/>
</dbReference>
<dbReference type="PANTHER" id="PTHR30193">
    <property type="entry name" value="ABC TRANSPORTER PERMEASE PROTEIN"/>
    <property type="match status" value="1"/>
</dbReference>
<evidence type="ECO:0000256" key="2">
    <source>
        <dbReference type="ARBA" id="ARBA00022448"/>
    </source>
</evidence>
<dbReference type="RefSeq" id="WP_307293597.1">
    <property type="nucleotide sequence ID" value="NZ_JAUSXV010000001.1"/>
</dbReference>
<evidence type="ECO:0000313" key="10">
    <source>
        <dbReference type="Proteomes" id="UP001244427"/>
    </source>
</evidence>
<accession>A0AAW8EUI4</accession>
<reference evidence="9 10" key="1">
    <citation type="submission" date="2023-07" db="EMBL/GenBank/DDBJ databases">
        <title>Comparative genomics of wheat-associated soil bacteria to identify genetic determinants of phenazine resistance.</title>
        <authorList>
            <person name="Mouncey N."/>
        </authorList>
    </citation>
    <scope>NUCLEOTIDE SEQUENCE [LARGE SCALE GENOMIC DNA]</scope>
    <source>
        <strain evidence="9 10">W4I9-1</strain>
    </source>
</reference>
<dbReference type="CDD" id="cd06261">
    <property type="entry name" value="TM_PBP2"/>
    <property type="match status" value="1"/>
</dbReference>
<evidence type="ECO:0000256" key="5">
    <source>
        <dbReference type="ARBA" id="ARBA00022989"/>
    </source>
</evidence>
<dbReference type="SUPFAM" id="SSF161098">
    <property type="entry name" value="MetI-like"/>
    <property type="match status" value="1"/>
</dbReference>
<keyword evidence="10" id="KW-1185">Reference proteome</keyword>
<evidence type="ECO:0000259" key="8">
    <source>
        <dbReference type="PROSITE" id="PS50928"/>
    </source>
</evidence>
<evidence type="ECO:0000256" key="7">
    <source>
        <dbReference type="RuleBase" id="RU363032"/>
    </source>
</evidence>
<evidence type="ECO:0000256" key="4">
    <source>
        <dbReference type="ARBA" id="ARBA00022692"/>
    </source>
</evidence>
<name>A0AAW8EUI4_9MICO</name>
<dbReference type="PANTHER" id="PTHR30193:SF41">
    <property type="entry name" value="DIACETYLCHITOBIOSE UPTAKE SYSTEM PERMEASE PROTEIN NGCF"/>
    <property type="match status" value="1"/>
</dbReference>
<gene>
    <name evidence="9" type="ORF">QFZ53_000720</name>
</gene>